<feature type="compositionally biased region" description="Polar residues" evidence="1">
    <location>
        <begin position="986"/>
        <end position="998"/>
    </location>
</feature>
<feature type="region of interest" description="Disordered" evidence="1">
    <location>
        <begin position="857"/>
        <end position="1015"/>
    </location>
</feature>
<name>A0AAW0D1N3_9AGAR</name>
<evidence type="ECO:0000313" key="2">
    <source>
        <dbReference type="EMBL" id="KAK7044935.1"/>
    </source>
</evidence>
<sequence>MEEGLEMLRQYSCSDLENLQTAGEAMAILVSTYLTQPHTLLDSRFEVTTECVRLLEREPQLYEVLKRAHTTQNYDPVVASALIHRRETIFPAGAQKYLDELKPLLVRFINDATPMARWTCDPKLKDPALLAHIESLNLLSPETSEIPLVILKDLGAFVDDPVLFDRVKNLFVLGKKIIIVNTSGSGKTRLLFEGLCHNWGFYFTILNLMVRDLGSRDMAAAIERLSGDPDFTRDIDFSAADADRKTELNHALAERRVCQVLLARLLIFRMFLEIASDAGLTETHKKTWLLLQLEPYLPRLYGDIFRRLTDHLCDYDAQRHISKTLQDVQALLGADSHLFLAMDEAQSVASDVSYLAKTSFPRAFNKEAGRRPLLLNILGTWSKHLSKDCFSCVVAGTDVPVHIFDASEDISDVRWTSDTGSFDDRSLHEGYLRRFIPASYLSTEEGKAFLDRAWLWTRGRHRHTASMMTDLLVWGFQQPHTVLDSFITKATDFQPLDGTKWTEMERSQNWTVPEDVGSLSFQKHLFLAANNRNVRVALRDAVYHYLATGRRHFEFQKDEIGLVSLGLGRFVDKNMSEIVFDEPLPIVGLAKWMTEVPSQSSRQRSYVDNFLSHIQQNPPLTSKAFAACLAFYFSRAFDSKPLLSDIFSFGVPIPAWAMQSASLVELHSNASTVCDSVVVGSDFVGPLATSAQNLEEVMSWLEHLNPEQTPFCIPTHASFPDLLFVLKLEDGTYISVMMRVSSGKSNGPDLLTDLAEGRLFYHEEHDDPSSRQRVMERLNSPPYTRDAATSDNLRQTPTLLCVVAAFENQIDPGCLGEGASQSTQASLCMDTLHHLMTACSVEAFVETIVLNVVKRKRTSPAEDAVAQTDGEGESETERESKRQKLTPVELDQEDEQGRDRTKDADSLAIDAQVEAKVTTTLATDSPRVSKRDHDTSKAESAVVLGSAEAESSKPQTFRSVDSEVVEHVNKKVRRKSKPSPPPSARTLRSQFKKQSPVSVTKAVRGRRRERGSQNC</sequence>
<feature type="compositionally biased region" description="Basic and acidic residues" evidence="1">
    <location>
        <begin position="927"/>
        <end position="937"/>
    </location>
</feature>
<organism evidence="2 3">
    <name type="scientific">Favolaschia claudopus</name>
    <dbReference type="NCBI Taxonomy" id="2862362"/>
    <lineage>
        <taxon>Eukaryota</taxon>
        <taxon>Fungi</taxon>
        <taxon>Dikarya</taxon>
        <taxon>Basidiomycota</taxon>
        <taxon>Agaricomycotina</taxon>
        <taxon>Agaricomycetes</taxon>
        <taxon>Agaricomycetidae</taxon>
        <taxon>Agaricales</taxon>
        <taxon>Marasmiineae</taxon>
        <taxon>Mycenaceae</taxon>
        <taxon>Favolaschia</taxon>
    </lineage>
</organism>
<dbReference type="Proteomes" id="UP001362999">
    <property type="component" value="Unassembled WGS sequence"/>
</dbReference>
<feature type="compositionally biased region" description="Basic and acidic residues" evidence="1">
    <location>
        <begin position="895"/>
        <end position="905"/>
    </location>
</feature>
<accession>A0AAW0D1N3</accession>
<reference evidence="2 3" key="1">
    <citation type="journal article" date="2024" name="J Genomics">
        <title>Draft genome sequencing and assembly of Favolaschia claudopus CIRM-BRFM 2984 isolated from oak limbs.</title>
        <authorList>
            <person name="Navarro D."/>
            <person name="Drula E."/>
            <person name="Chaduli D."/>
            <person name="Cazenave R."/>
            <person name="Ahrendt S."/>
            <person name="Wang J."/>
            <person name="Lipzen A."/>
            <person name="Daum C."/>
            <person name="Barry K."/>
            <person name="Grigoriev I.V."/>
            <person name="Favel A."/>
            <person name="Rosso M.N."/>
            <person name="Martin F."/>
        </authorList>
    </citation>
    <scope>NUCLEOTIDE SEQUENCE [LARGE SCALE GENOMIC DNA]</scope>
    <source>
        <strain evidence="2 3">CIRM-BRFM 2984</strain>
    </source>
</reference>
<evidence type="ECO:0000256" key="1">
    <source>
        <dbReference type="SAM" id="MobiDB-lite"/>
    </source>
</evidence>
<evidence type="ECO:0000313" key="3">
    <source>
        <dbReference type="Proteomes" id="UP001362999"/>
    </source>
</evidence>
<proteinExistence type="predicted"/>
<protein>
    <submittedName>
        <fullName evidence="2">Uncharacterized protein</fullName>
    </submittedName>
</protein>
<dbReference type="AlphaFoldDB" id="A0AAW0D1N3"/>
<dbReference type="EMBL" id="JAWWNJ010000011">
    <property type="protein sequence ID" value="KAK7044935.1"/>
    <property type="molecule type" value="Genomic_DNA"/>
</dbReference>
<keyword evidence="3" id="KW-1185">Reference proteome</keyword>
<feature type="compositionally biased region" description="Basic and acidic residues" evidence="1">
    <location>
        <begin position="960"/>
        <end position="969"/>
    </location>
</feature>
<comment type="caution">
    <text evidence="2">The sequence shown here is derived from an EMBL/GenBank/DDBJ whole genome shotgun (WGS) entry which is preliminary data.</text>
</comment>
<gene>
    <name evidence="2" type="ORF">R3P38DRAFT_2881794</name>
</gene>